<dbReference type="AlphaFoldDB" id="A0A5C5PZH6"/>
<dbReference type="RefSeq" id="WP_146426201.1">
    <property type="nucleotide sequence ID" value="NZ_VFIP01000017.1"/>
</dbReference>
<dbReference type="Proteomes" id="UP000317901">
    <property type="component" value="Unassembled WGS sequence"/>
</dbReference>
<gene>
    <name evidence="2" type="ORF">FJD37_11105</name>
</gene>
<dbReference type="EMBL" id="VFIP01000017">
    <property type="protein sequence ID" value="TWR94394.1"/>
    <property type="molecule type" value="Genomic_DNA"/>
</dbReference>
<feature type="transmembrane region" description="Helical" evidence="1">
    <location>
        <begin position="134"/>
        <end position="163"/>
    </location>
</feature>
<organism evidence="2 3">
    <name type="scientific">Pseudomonas saxonica</name>
    <dbReference type="NCBI Taxonomy" id="2600598"/>
    <lineage>
        <taxon>Bacteria</taxon>
        <taxon>Pseudomonadati</taxon>
        <taxon>Pseudomonadota</taxon>
        <taxon>Gammaproteobacteria</taxon>
        <taxon>Pseudomonadales</taxon>
        <taxon>Pseudomonadaceae</taxon>
        <taxon>Pseudomonas</taxon>
    </lineage>
</organism>
<name>A0A5C5PZH6_9PSED</name>
<evidence type="ECO:0000313" key="2">
    <source>
        <dbReference type="EMBL" id="TWR94394.1"/>
    </source>
</evidence>
<dbReference type="OrthoDB" id="9812349at2"/>
<feature type="transmembrane region" description="Helical" evidence="1">
    <location>
        <begin position="31"/>
        <end position="52"/>
    </location>
</feature>
<evidence type="ECO:0000256" key="1">
    <source>
        <dbReference type="SAM" id="Phobius"/>
    </source>
</evidence>
<sequence length="171" mass="18537">MSEHDLQTPPEVQYAKLEFLGFEARIGRLRLIVWQLGLALIYLSLCSVGLLMGLQSPIISLGIIGVGSILYVIFSIRIAAQRLHDLNYSAWMLLFQLVPIANLIFGIMAVVMPGTPGSNRFGAPPPPNSRTVKIVGSIFVFIYCVFIAGIGAIATSPLAYIFISAVNSLSL</sequence>
<evidence type="ECO:0000313" key="3">
    <source>
        <dbReference type="Proteomes" id="UP000317901"/>
    </source>
</evidence>
<dbReference type="Pfam" id="PF05656">
    <property type="entry name" value="DUF805"/>
    <property type="match status" value="1"/>
</dbReference>
<comment type="caution">
    <text evidence="2">The sequence shown here is derived from an EMBL/GenBank/DDBJ whole genome shotgun (WGS) entry which is preliminary data.</text>
</comment>
<feature type="transmembrane region" description="Helical" evidence="1">
    <location>
        <begin position="91"/>
        <end position="114"/>
    </location>
</feature>
<proteinExistence type="predicted"/>
<keyword evidence="1" id="KW-1133">Transmembrane helix</keyword>
<dbReference type="GO" id="GO:0005886">
    <property type="term" value="C:plasma membrane"/>
    <property type="evidence" value="ECO:0007669"/>
    <property type="project" value="TreeGrafter"/>
</dbReference>
<dbReference type="PANTHER" id="PTHR34980">
    <property type="entry name" value="INNER MEMBRANE PROTEIN-RELATED-RELATED"/>
    <property type="match status" value="1"/>
</dbReference>
<protein>
    <submittedName>
        <fullName evidence="2">DUF805 domain-containing protein</fullName>
    </submittedName>
</protein>
<keyword evidence="1" id="KW-0472">Membrane</keyword>
<feature type="transmembrane region" description="Helical" evidence="1">
    <location>
        <begin position="58"/>
        <end position="79"/>
    </location>
</feature>
<keyword evidence="1" id="KW-0812">Transmembrane</keyword>
<dbReference type="InterPro" id="IPR008523">
    <property type="entry name" value="DUF805"/>
</dbReference>
<dbReference type="PANTHER" id="PTHR34980:SF3">
    <property type="entry name" value="BLR8105 PROTEIN"/>
    <property type="match status" value="1"/>
</dbReference>
<accession>A0A5C5PZH6</accession>
<reference evidence="2 3" key="1">
    <citation type="submission" date="2019-06" db="EMBL/GenBank/DDBJ databases">
        <title>Pseudomonas bimorpha sp. nov. isolated from bovine raw milk and skim milk concentrate.</title>
        <authorList>
            <person name="Hofmann K."/>
            <person name="Huptas C."/>
            <person name="Doll E."/>
            <person name="Scherer S."/>
            <person name="Wenning M."/>
        </authorList>
    </citation>
    <scope>NUCLEOTIDE SEQUENCE [LARGE SCALE GENOMIC DNA]</scope>
    <source>
        <strain evidence="2 3">DSM 108990</strain>
    </source>
</reference>